<keyword evidence="2" id="KW-1185">Reference proteome</keyword>
<evidence type="ECO:0000313" key="2">
    <source>
        <dbReference type="Proteomes" id="UP001370490"/>
    </source>
</evidence>
<dbReference type="SUPFAM" id="SSF53756">
    <property type="entry name" value="UDP-Glycosyltransferase/glycogen phosphorylase"/>
    <property type="match status" value="1"/>
</dbReference>
<reference evidence="1 2" key="1">
    <citation type="submission" date="2023-12" db="EMBL/GenBank/DDBJ databases">
        <title>A high-quality genome assembly for Dillenia turbinata (Dilleniales).</title>
        <authorList>
            <person name="Chanderbali A."/>
        </authorList>
    </citation>
    <scope>NUCLEOTIDE SEQUENCE [LARGE SCALE GENOMIC DNA]</scope>
    <source>
        <strain evidence="1">LSX21</strain>
        <tissue evidence="1">Leaf</tissue>
    </source>
</reference>
<name>A0AAN8VSC4_9MAGN</name>
<dbReference type="EMBL" id="JBAMMX010000009">
    <property type="protein sequence ID" value="KAK6933073.1"/>
    <property type="molecule type" value="Genomic_DNA"/>
</dbReference>
<organism evidence="1 2">
    <name type="scientific">Dillenia turbinata</name>
    <dbReference type="NCBI Taxonomy" id="194707"/>
    <lineage>
        <taxon>Eukaryota</taxon>
        <taxon>Viridiplantae</taxon>
        <taxon>Streptophyta</taxon>
        <taxon>Embryophyta</taxon>
        <taxon>Tracheophyta</taxon>
        <taxon>Spermatophyta</taxon>
        <taxon>Magnoliopsida</taxon>
        <taxon>eudicotyledons</taxon>
        <taxon>Gunneridae</taxon>
        <taxon>Pentapetalae</taxon>
        <taxon>Dilleniales</taxon>
        <taxon>Dilleniaceae</taxon>
        <taxon>Dillenia</taxon>
    </lineage>
</organism>
<dbReference type="Gene3D" id="3.40.50.2000">
    <property type="entry name" value="Glycogen Phosphorylase B"/>
    <property type="match status" value="1"/>
</dbReference>
<gene>
    <name evidence="1" type="ORF">RJ641_035967</name>
</gene>
<protein>
    <submittedName>
        <fullName evidence="1">Uncharacterized protein</fullName>
    </submittedName>
</protein>
<comment type="caution">
    <text evidence="1">The sequence shown here is derived from an EMBL/GenBank/DDBJ whole genome shotgun (WGS) entry which is preliminary data.</text>
</comment>
<dbReference type="AlphaFoldDB" id="A0AAN8VSC4"/>
<sequence>MVYPLTTPRSGSLIMELLDAILLEELLTRVVVEERESPVTCLIVEGVIGFALDTAEKAGFKVVFARAVSPCYLCTLHCLPHLVDTGEVPLRAKEISLIAIPTKVLRILPQ</sequence>
<proteinExistence type="predicted"/>
<dbReference type="Proteomes" id="UP001370490">
    <property type="component" value="Unassembled WGS sequence"/>
</dbReference>
<accession>A0AAN8VSC4</accession>
<evidence type="ECO:0000313" key="1">
    <source>
        <dbReference type="EMBL" id="KAK6933073.1"/>
    </source>
</evidence>